<evidence type="ECO:0000313" key="3">
    <source>
        <dbReference type="Proteomes" id="UP001515500"/>
    </source>
</evidence>
<gene>
    <name evidence="4" type="primary">LOC120273407</name>
</gene>
<dbReference type="AlphaFoldDB" id="A0AB40C819"/>
<dbReference type="GO" id="GO:0006970">
    <property type="term" value="P:response to osmotic stress"/>
    <property type="evidence" value="ECO:0007669"/>
    <property type="project" value="TreeGrafter"/>
</dbReference>
<dbReference type="Proteomes" id="UP001515500">
    <property type="component" value="Chromosome 12"/>
</dbReference>
<dbReference type="InterPro" id="IPR008889">
    <property type="entry name" value="VQ"/>
</dbReference>
<accession>A0AB40C819</accession>
<organism evidence="3 4">
    <name type="scientific">Dioscorea cayennensis subsp. rotundata</name>
    <name type="common">White Guinea yam</name>
    <name type="synonym">Dioscorea rotundata</name>
    <dbReference type="NCBI Taxonomy" id="55577"/>
    <lineage>
        <taxon>Eukaryota</taxon>
        <taxon>Viridiplantae</taxon>
        <taxon>Streptophyta</taxon>
        <taxon>Embryophyta</taxon>
        <taxon>Tracheophyta</taxon>
        <taxon>Spermatophyta</taxon>
        <taxon>Magnoliopsida</taxon>
        <taxon>Liliopsida</taxon>
        <taxon>Dioscoreales</taxon>
        <taxon>Dioscoreaceae</taxon>
        <taxon>Dioscorea</taxon>
    </lineage>
</organism>
<keyword evidence="3" id="KW-1185">Reference proteome</keyword>
<feature type="compositionally biased region" description="Basic and acidic residues" evidence="1">
    <location>
        <begin position="52"/>
        <end position="61"/>
    </location>
</feature>
<dbReference type="GeneID" id="120273407"/>
<sequence>MAESCLDTWAFSPAFARENAALTRALQISLSDERPPELPPVIMVQPGPEAELGEKQNRGPDRFSPTGRVGKRKGRVARRASTTYITADPANFREMVQRMTGVQFGEPSVPVQMSGRARLNRGVEEEQQRQLWGLPSTLDTSSVHLVNRVEMVEPEGEVGPGFELEPVVSFPTLESGGFSEKCASEG</sequence>
<feature type="domain" description="VQ" evidence="2">
    <location>
        <begin position="79"/>
        <end position="101"/>
    </location>
</feature>
<dbReference type="PANTHER" id="PTHR33179:SF9">
    <property type="entry name" value="OS01G0278000 PROTEIN"/>
    <property type="match status" value="1"/>
</dbReference>
<dbReference type="GO" id="GO:0005516">
    <property type="term" value="F:calmodulin binding"/>
    <property type="evidence" value="ECO:0007669"/>
    <property type="project" value="TreeGrafter"/>
</dbReference>
<dbReference type="GO" id="GO:0005634">
    <property type="term" value="C:nucleus"/>
    <property type="evidence" value="ECO:0007669"/>
    <property type="project" value="TreeGrafter"/>
</dbReference>
<feature type="region of interest" description="Disordered" evidence="1">
    <location>
        <begin position="45"/>
        <end position="73"/>
    </location>
</feature>
<dbReference type="InterPro" id="IPR039609">
    <property type="entry name" value="VQ_15/22"/>
</dbReference>
<dbReference type="PANTHER" id="PTHR33179">
    <property type="entry name" value="VQ MOTIF-CONTAINING PROTEIN"/>
    <property type="match status" value="1"/>
</dbReference>
<protein>
    <submittedName>
        <fullName evidence="4">Calmodulin-binding protein 25-like</fullName>
    </submittedName>
</protein>
<evidence type="ECO:0000313" key="4">
    <source>
        <dbReference type="RefSeq" id="XP_039135971.1"/>
    </source>
</evidence>
<evidence type="ECO:0000259" key="2">
    <source>
        <dbReference type="Pfam" id="PF05678"/>
    </source>
</evidence>
<evidence type="ECO:0000256" key="1">
    <source>
        <dbReference type="SAM" id="MobiDB-lite"/>
    </source>
</evidence>
<name>A0AB40C819_DIOCR</name>
<dbReference type="RefSeq" id="XP_039135971.1">
    <property type="nucleotide sequence ID" value="XM_039280037.1"/>
</dbReference>
<dbReference type="Pfam" id="PF05678">
    <property type="entry name" value="VQ"/>
    <property type="match status" value="1"/>
</dbReference>
<proteinExistence type="predicted"/>
<reference evidence="4" key="1">
    <citation type="submission" date="2025-08" db="UniProtKB">
        <authorList>
            <consortium name="RefSeq"/>
        </authorList>
    </citation>
    <scope>IDENTIFICATION</scope>
</reference>